<organism evidence="1 2">
    <name type="scientific">Megasphaera elsdenii</name>
    <dbReference type="NCBI Taxonomy" id="907"/>
    <lineage>
        <taxon>Bacteria</taxon>
        <taxon>Bacillati</taxon>
        <taxon>Bacillota</taxon>
        <taxon>Negativicutes</taxon>
        <taxon>Veillonellales</taxon>
        <taxon>Veillonellaceae</taxon>
        <taxon>Megasphaera</taxon>
    </lineage>
</organism>
<evidence type="ECO:0000313" key="2">
    <source>
        <dbReference type="Proteomes" id="UP000536773"/>
    </source>
</evidence>
<protein>
    <submittedName>
        <fullName evidence="1">Autotransporter outer membrane beta-barrel domain-containing protein</fullName>
    </submittedName>
</protein>
<dbReference type="Gene3D" id="2.40.128.130">
    <property type="entry name" value="Autotransporter beta-domain"/>
    <property type="match status" value="1"/>
</dbReference>
<dbReference type="Pfam" id="PF03797">
    <property type="entry name" value="Autotransporter"/>
    <property type="match status" value="1"/>
</dbReference>
<dbReference type="SUPFAM" id="SSF103515">
    <property type="entry name" value="Autotransporter"/>
    <property type="match status" value="1"/>
</dbReference>
<accession>A0A1M6MD00</accession>
<reference evidence="1 2" key="1">
    <citation type="submission" date="2020-04" db="EMBL/GenBank/DDBJ databases">
        <authorList>
            <person name="Hitch T.C.A."/>
            <person name="Wylensek D."/>
            <person name="Clavel T."/>
        </authorList>
    </citation>
    <scope>NUCLEOTIDE SEQUENCE [LARGE SCALE GENOMIC DNA]</scope>
    <source>
        <strain evidence="1 2">WCA-386-APC-2A</strain>
    </source>
</reference>
<gene>
    <name evidence="1" type="ORF">HG933_03350</name>
</gene>
<dbReference type="InterPro" id="IPR036709">
    <property type="entry name" value="Autotransporte_beta_dom_sf"/>
</dbReference>
<comment type="caution">
    <text evidence="1">The sequence shown here is derived from an EMBL/GenBank/DDBJ whole genome shotgun (WGS) entry which is preliminary data.</text>
</comment>
<dbReference type="PROSITE" id="PS51208">
    <property type="entry name" value="AUTOTRANSPORTER"/>
    <property type="match status" value="1"/>
</dbReference>
<evidence type="ECO:0000313" key="1">
    <source>
        <dbReference type="EMBL" id="NMK38430.1"/>
    </source>
</evidence>
<dbReference type="RefSeq" id="WP_072981435.1">
    <property type="nucleotide sequence ID" value="NZ_CALZUV010000024.1"/>
</dbReference>
<dbReference type="EMBL" id="JABBJH010000003">
    <property type="protein sequence ID" value="NMK38430.1"/>
    <property type="molecule type" value="Genomic_DNA"/>
</dbReference>
<proteinExistence type="predicted"/>
<dbReference type="AlphaFoldDB" id="A0A1M6MD00"/>
<name>A0A1M6MD00_MEGEL</name>
<dbReference type="InterPro" id="IPR005546">
    <property type="entry name" value="Autotransporte_beta"/>
</dbReference>
<sequence length="384" mass="42376">MKFSLPRLRNCIIVFMALTYLAGADAVQGADWQSAGRSLAATQAGTATFYQMASDLLWRRSDDNRFTAYKDLLEPSDDTGWWVKTDYRSYTFPDYGSLSYSQDYSATLIGYESPHNMARWGGTLHQGAFYTMSTSNVYTDGKNGSQPYGSGSDSMKEYGGGFAVEWGDKRDRHGDAVIRLSQLQHTVSYSDTDGNSDLVNYRTWLLGAGIRYYETRLLPKQFFWEPQAGLSLGYVFPYTISGDAVTYRSGNKPYVSGRLGIMAGKAYSVNGHAGLLYGRFGVQRALDGTTTGTLDQGNTASISGDVGSKTYTWYDMTFGSSLSLGQGNSVWGELTRRSGSNMTPTWSVNGGLVLKWGGASRTTRERMKALKKDPHSLDLDIKKK</sequence>
<dbReference type="Proteomes" id="UP000536773">
    <property type="component" value="Unassembled WGS sequence"/>
</dbReference>